<feature type="compositionally biased region" description="Polar residues" evidence="1">
    <location>
        <begin position="24"/>
        <end position="40"/>
    </location>
</feature>
<dbReference type="PANTHER" id="PTHR42101:SF1">
    <property type="entry name" value="LOW TEMPERATURE REQUIREMENT A"/>
    <property type="match status" value="1"/>
</dbReference>
<feature type="transmembrane region" description="Helical" evidence="2">
    <location>
        <begin position="484"/>
        <end position="505"/>
    </location>
</feature>
<comment type="caution">
    <text evidence="3">The sequence shown here is derived from an EMBL/GenBank/DDBJ whole genome shotgun (WGS) entry which is preliminary data.</text>
</comment>
<dbReference type="EMBL" id="NPHW01006324">
    <property type="protein sequence ID" value="OXV05898.1"/>
    <property type="molecule type" value="Genomic_DNA"/>
</dbReference>
<feature type="transmembrane region" description="Helical" evidence="2">
    <location>
        <begin position="791"/>
        <end position="810"/>
    </location>
</feature>
<reference evidence="3 4" key="1">
    <citation type="journal article" date="2015" name="Environ. Microbiol.">
        <title>Metagenome sequence of Elaphomyces granulatus from sporocarp tissue reveals Ascomycota ectomycorrhizal fingerprints of genome expansion and a Proteobacteria-rich microbiome.</title>
        <authorList>
            <person name="Quandt C.A."/>
            <person name="Kohler A."/>
            <person name="Hesse C.N."/>
            <person name="Sharpton T.J."/>
            <person name="Martin F."/>
            <person name="Spatafora J.W."/>
        </authorList>
    </citation>
    <scope>NUCLEOTIDE SEQUENCE [LARGE SCALE GENOMIC DNA]</scope>
    <source>
        <strain evidence="3 4">OSC145934</strain>
    </source>
</reference>
<feature type="transmembrane region" description="Helical" evidence="2">
    <location>
        <begin position="759"/>
        <end position="779"/>
    </location>
</feature>
<evidence type="ECO:0000313" key="3">
    <source>
        <dbReference type="EMBL" id="OXV05898.1"/>
    </source>
</evidence>
<dbReference type="Proteomes" id="UP000243515">
    <property type="component" value="Unassembled WGS sequence"/>
</dbReference>
<proteinExistence type="predicted"/>
<feature type="compositionally biased region" description="Basic and acidic residues" evidence="1">
    <location>
        <begin position="105"/>
        <end position="123"/>
    </location>
</feature>
<evidence type="ECO:0000256" key="1">
    <source>
        <dbReference type="SAM" id="MobiDB-lite"/>
    </source>
</evidence>
<dbReference type="InterPro" id="IPR028211">
    <property type="entry name" value="Ntr2"/>
</dbReference>
<evidence type="ECO:0000256" key="2">
    <source>
        <dbReference type="SAM" id="Phobius"/>
    </source>
</evidence>
<keyword evidence="2" id="KW-0472">Membrane</keyword>
<dbReference type="OrthoDB" id="3177213at2759"/>
<feature type="compositionally biased region" description="Acidic residues" evidence="1">
    <location>
        <begin position="259"/>
        <end position="270"/>
    </location>
</feature>
<dbReference type="AlphaFoldDB" id="A0A232LPF9"/>
<name>A0A232LPF9_9EURO</name>
<feature type="transmembrane region" description="Helical" evidence="2">
    <location>
        <begin position="511"/>
        <end position="534"/>
    </location>
</feature>
<dbReference type="GO" id="GO:0000390">
    <property type="term" value="P:spliceosomal complex disassembly"/>
    <property type="evidence" value="ECO:0007669"/>
    <property type="project" value="InterPro"/>
</dbReference>
<feature type="compositionally biased region" description="Acidic residues" evidence="1">
    <location>
        <begin position="58"/>
        <end position="67"/>
    </location>
</feature>
<feature type="region of interest" description="Disordered" evidence="1">
    <location>
        <begin position="259"/>
        <end position="309"/>
    </location>
</feature>
<feature type="transmembrane region" description="Helical" evidence="2">
    <location>
        <begin position="580"/>
        <end position="599"/>
    </location>
</feature>
<sequence length="861" mass="97192">MNSLFANRRKARKVGGEEDEGHNANGQESDVSVRRPTNSKPKQKSKLHLSFGPRETSMVDDNDDGESEVITPKRPGLGRRMRENSAIRRPLKPSASTEHLPVRVGPDHDRPSYSHDYLRELRDSTPSTPKDTGSRERGAGNSDKAVDVAAKFGEVMEISVPTAIPSEAEIREKKARRARLAKEQDFISLDDGEGDDYWSIDTKKAEPETRLVRDDEDFAEGFEEFVQEFAEDGKISLGRKAERLQQKRQREAMRDLIDEAEATSDDDDSDAERRAAYEAAQTQAAMGGMGSNRQEPNGRPKTPPKITSLPRLTSTLDRLRSTLATMGASKRLLVNRMEELRKEKANIATREVEIQTLIKEAGENYEKLRVEAGLVPGESGLPALWAYVGFLSIIWFTWLQVTLFDIRFARDSIFERVCKAMQLVAMVGFASAGSRFTTRVRDENVWAFQALSALLAGSRLMLAVQYMINIGFLYKKMRIAAKGMFMIAVVLSASSFSYTGLYFAMSPTRPYIWIVWFGLFLLETLVVMGVSSYTPGLGFEDTHLNVRMTLLTLMIIGEAAMSVTRIVNKMVGPGGWTSHSFVHILGVTITVYLLWQSYYDITPRVRFGKIRQQIWTQLHFPFHVMLILTSEGSQILALTLDVALKIRYLVETFAFACEKPRPKPLDAIRLINSTIADMEIDFSRGALEEKKTIESFLNTLRSSPYIICPGNQNSLTKAQVDHLVSNVTVSLFSSMGITTDESSHERKIVRYFQLLGFVYIYYFVVTSLAIAHFSLFVLLAHRHPRKLYRGIAFGTRLVLAILLMSLASFIRYFSLTFYFMTSPMIIFTFTLTLFAVLLIDRLLDWLAAREKLAGERLSLSE</sequence>
<keyword evidence="2" id="KW-0812">Transmembrane</keyword>
<feature type="transmembrane region" description="Helical" evidence="2">
    <location>
        <begin position="816"/>
        <end position="839"/>
    </location>
</feature>
<keyword evidence="4" id="KW-1185">Reference proteome</keyword>
<protein>
    <recommendedName>
        <fullName evidence="5">Nineteen complex-related protein 2-domain-containing protein</fullName>
    </recommendedName>
</protein>
<keyword evidence="2" id="KW-1133">Transmembrane helix</keyword>
<dbReference type="PANTHER" id="PTHR42101">
    <property type="entry name" value="CHROMOSOME 16, WHOLE GENOME SHOTGUN SEQUENCE"/>
    <property type="match status" value="1"/>
</dbReference>
<feature type="transmembrane region" description="Helical" evidence="2">
    <location>
        <begin position="546"/>
        <end position="568"/>
    </location>
</feature>
<gene>
    <name evidence="3" type="ORF">Egran_06336</name>
</gene>
<dbReference type="Pfam" id="PF15458">
    <property type="entry name" value="NTR2"/>
    <property type="match status" value="1"/>
</dbReference>
<evidence type="ECO:0008006" key="5">
    <source>
        <dbReference type="Google" id="ProtNLM"/>
    </source>
</evidence>
<organism evidence="3 4">
    <name type="scientific">Elaphomyces granulatus</name>
    <dbReference type="NCBI Taxonomy" id="519963"/>
    <lineage>
        <taxon>Eukaryota</taxon>
        <taxon>Fungi</taxon>
        <taxon>Dikarya</taxon>
        <taxon>Ascomycota</taxon>
        <taxon>Pezizomycotina</taxon>
        <taxon>Eurotiomycetes</taxon>
        <taxon>Eurotiomycetidae</taxon>
        <taxon>Eurotiales</taxon>
        <taxon>Elaphomycetaceae</taxon>
        <taxon>Elaphomyces</taxon>
    </lineage>
</organism>
<feature type="transmembrane region" description="Helical" evidence="2">
    <location>
        <begin position="446"/>
        <end position="472"/>
    </location>
</feature>
<feature type="region of interest" description="Disordered" evidence="1">
    <location>
        <begin position="1"/>
        <end position="144"/>
    </location>
</feature>
<accession>A0A232LPF9</accession>
<feature type="compositionally biased region" description="Low complexity" evidence="1">
    <location>
        <begin position="277"/>
        <end position="286"/>
    </location>
</feature>
<dbReference type="GO" id="GO:0071008">
    <property type="term" value="C:U2-type post-mRNA release spliceosomal complex"/>
    <property type="evidence" value="ECO:0007669"/>
    <property type="project" value="InterPro"/>
</dbReference>
<feature type="transmembrane region" description="Helical" evidence="2">
    <location>
        <begin position="384"/>
        <end position="404"/>
    </location>
</feature>
<evidence type="ECO:0000313" key="4">
    <source>
        <dbReference type="Proteomes" id="UP000243515"/>
    </source>
</evidence>